<proteinExistence type="predicted"/>
<comment type="caution">
    <text evidence="1">The sequence shown here is derived from an EMBL/GenBank/DDBJ whole genome shotgun (WGS) entry which is preliminary data.</text>
</comment>
<protein>
    <submittedName>
        <fullName evidence="1">Uncharacterized protein</fullName>
    </submittedName>
</protein>
<organism evidence="1 2">
    <name type="scientific">Aristaeella lactis</name>
    <dbReference type="NCBI Taxonomy" id="3046383"/>
    <lineage>
        <taxon>Bacteria</taxon>
        <taxon>Bacillati</taxon>
        <taxon>Bacillota</taxon>
        <taxon>Clostridia</taxon>
        <taxon>Eubacteriales</taxon>
        <taxon>Aristaeellaceae</taxon>
        <taxon>Aristaeella</taxon>
    </lineage>
</organism>
<accession>A0AC61PIE5</accession>
<dbReference type="EMBL" id="FWXZ01000001">
    <property type="protein sequence ID" value="SMC39284.1"/>
    <property type="molecule type" value="Genomic_DNA"/>
</dbReference>
<evidence type="ECO:0000313" key="1">
    <source>
        <dbReference type="EMBL" id="SMC39284.1"/>
    </source>
</evidence>
<gene>
    <name evidence="1" type="ORF">SAMN06297397_0559</name>
</gene>
<sequence>MKDTFRLCRKCGRPIGVIRARVYRSIIVDAETLLVMPDKLGDTFIRIDGSKIRGRKADFEEEATYGIPGGPEYAYRPHHCNEV</sequence>
<evidence type="ECO:0000313" key="2">
    <source>
        <dbReference type="Proteomes" id="UP000192328"/>
    </source>
</evidence>
<keyword evidence="2" id="KW-1185">Reference proteome</keyword>
<reference evidence="1" key="1">
    <citation type="submission" date="2017-04" db="EMBL/GenBank/DDBJ databases">
        <authorList>
            <person name="Varghese N."/>
            <person name="Submissions S."/>
        </authorList>
    </citation>
    <scope>NUCLEOTIDE SEQUENCE</scope>
    <source>
        <strain evidence="1">WTE2008</strain>
    </source>
</reference>
<name>A0AC61PIE5_9FIRM</name>
<dbReference type="Proteomes" id="UP000192328">
    <property type="component" value="Unassembled WGS sequence"/>
</dbReference>